<organism evidence="1 2">
    <name type="scientific">Mycena rosella</name>
    <name type="common">Pink bonnet</name>
    <name type="synonym">Agaricus rosellus</name>
    <dbReference type="NCBI Taxonomy" id="1033263"/>
    <lineage>
        <taxon>Eukaryota</taxon>
        <taxon>Fungi</taxon>
        <taxon>Dikarya</taxon>
        <taxon>Basidiomycota</taxon>
        <taxon>Agaricomycotina</taxon>
        <taxon>Agaricomycetes</taxon>
        <taxon>Agaricomycetidae</taxon>
        <taxon>Agaricales</taxon>
        <taxon>Marasmiineae</taxon>
        <taxon>Mycenaceae</taxon>
        <taxon>Mycena</taxon>
    </lineage>
</organism>
<dbReference type="AlphaFoldDB" id="A0AAD7CQC6"/>
<sequence>IFGHLAPLDILNMARATKDLRRVLMHRSAVSIWKASLRQISGLPECPHDMSEPAWANLAFSAHCHNCFAHRVQKVDWLLRIRLCGQCIKTSDV</sequence>
<reference evidence="1" key="1">
    <citation type="submission" date="2023-03" db="EMBL/GenBank/DDBJ databases">
        <title>Massive genome expansion in bonnet fungi (Mycena s.s.) driven by repeated elements and novel gene families across ecological guilds.</title>
        <authorList>
            <consortium name="Lawrence Berkeley National Laboratory"/>
            <person name="Harder C.B."/>
            <person name="Miyauchi S."/>
            <person name="Viragh M."/>
            <person name="Kuo A."/>
            <person name="Thoen E."/>
            <person name="Andreopoulos B."/>
            <person name="Lu D."/>
            <person name="Skrede I."/>
            <person name="Drula E."/>
            <person name="Henrissat B."/>
            <person name="Morin E."/>
            <person name="Kohler A."/>
            <person name="Barry K."/>
            <person name="LaButti K."/>
            <person name="Morin E."/>
            <person name="Salamov A."/>
            <person name="Lipzen A."/>
            <person name="Mereny Z."/>
            <person name="Hegedus B."/>
            <person name="Baldrian P."/>
            <person name="Stursova M."/>
            <person name="Weitz H."/>
            <person name="Taylor A."/>
            <person name="Grigoriev I.V."/>
            <person name="Nagy L.G."/>
            <person name="Martin F."/>
            <person name="Kauserud H."/>
        </authorList>
    </citation>
    <scope>NUCLEOTIDE SEQUENCE</scope>
    <source>
        <strain evidence="1">CBHHK067</strain>
    </source>
</reference>
<evidence type="ECO:0000313" key="1">
    <source>
        <dbReference type="EMBL" id="KAJ7657995.1"/>
    </source>
</evidence>
<keyword evidence="2" id="KW-1185">Reference proteome</keyword>
<accession>A0AAD7CQC6</accession>
<name>A0AAD7CQC6_MYCRO</name>
<comment type="caution">
    <text evidence="1">The sequence shown here is derived from an EMBL/GenBank/DDBJ whole genome shotgun (WGS) entry which is preliminary data.</text>
</comment>
<proteinExistence type="predicted"/>
<dbReference type="EMBL" id="JARKIE010000285">
    <property type="protein sequence ID" value="KAJ7657995.1"/>
    <property type="molecule type" value="Genomic_DNA"/>
</dbReference>
<dbReference type="Proteomes" id="UP001221757">
    <property type="component" value="Unassembled WGS sequence"/>
</dbReference>
<gene>
    <name evidence="1" type="ORF">B0H17DRAFT_955493</name>
</gene>
<protein>
    <recommendedName>
        <fullName evidence="3">F-box domain-containing protein</fullName>
    </recommendedName>
</protein>
<evidence type="ECO:0008006" key="3">
    <source>
        <dbReference type="Google" id="ProtNLM"/>
    </source>
</evidence>
<feature type="non-terminal residue" evidence="1">
    <location>
        <position position="93"/>
    </location>
</feature>
<evidence type="ECO:0000313" key="2">
    <source>
        <dbReference type="Proteomes" id="UP001221757"/>
    </source>
</evidence>